<keyword evidence="1" id="KW-0472">Membrane</keyword>
<proteinExistence type="predicted"/>
<dbReference type="EMBL" id="QOVW01000085">
    <property type="protein sequence ID" value="RDB35461.1"/>
    <property type="molecule type" value="Genomic_DNA"/>
</dbReference>
<reference evidence="2" key="1">
    <citation type="submission" date="2018-04" db="EMBL/GenBank/DDBJ databases">
        <title>Draft genome sequence of the Candidatus Spirobacillus cienkowskii, a pathogen of freshwater Daphnia species, reconstructed from hemolymph metagenomic reads.</title>
        <authorList>
            <person name="Bresciani L."/>
            <person name="Lemos L.N."/>
            <person name="Wale N."/>
            <person name="Lin J.Y."/>
            <person name="Fernandes G.R."/>
            <person name="Duffy M.A."/>
            <person name="Rodrigues J.M."/>
        </authorList>
    </citation>
    <scope>NUCLEOTIDE SEQUENCE [LARGE SCALE GENOMIC DNA]</scope>
    <source>
        <strain evidence="2">Binning01</strain>
    </source>
</reference>
<keyword evidence="3" id="KW-1185">Reference proteome</keyword>
<keyword evidence="1" id="KW-0812">Transmembrane</keyword>
<evidence type="ECO:0000256" key="1">
    <source>
        <dbReference type="SAM" id="Phobius"/>
    </source>
</evidence>
<protein>
    <submittedName>
        <fullName evidence="2">Uncharacterized protein</fullName>
    </submittedName>
</protein>
<comment type="caution">
    <text evidence="2">The sequence shown here is derived from an EMBL/GenBank/DDBJ whole genome shotgun (WGS) entry which is preliminary data.</text>
</comment>
<accession>A0A369KLE7</accession>
<dbReference type="Proteomes" id="UP000253934">
    <property type="component" value="Unassembled WGS sequence"/>
</dbReference>
<gene>
    <name evidence="2" type="ORF">DCC88_10150</name>
</gene>
<dbReference type="AlphaFoldDB" id="A0A369KLE7"/>
<sequence length="156" mass="18486">MSKIISVGFLIAIGVLFISAIVNFIIAMYNEAENRFDITTKKNHKSFEKFNKNEISIPNKYSQFLTDNPLYFIKNKKYALVQEIVRDKCFLGYFSLKYIDKYRLVFKSNGFLSKSRLAYYAKIKNLDVKTLIFSEQEFREINIIQQCEDWVKIEKN</sequence>
<feature type="transmembrane region" description="Helical" evidence="1">
    <location>
        <begin position="7"/>
        <end position="29"/>
    </location>
</feature>
<evidence type="ECO:0000313" key="2">
    <source>
        <dbReference type="EMBL" id="RDB35461.1"/>
    </source>
</evidence>
<evidence type="ECO:0000313" key="3">
    <source>
        <dbReference type="Proteomes" id="UP000253934"/>
    </source>
</evidence>
<keyword evidence="1" id="KW-1133">Transmembrane helix</keyword>
<name>A0A369KLE7_9BACT</name>
<organism evidence="2 3">
    <name type="scientific">Spirobacillus cienkowskii</name>
    <dbReference type="NCBI Taxonomy" id="495820"/>
    <lineage>
        <taxon>Bacteria</taxon>
        <taxon>Pseudomonadati</taxon>
        <taxon>Bdellovibrionota</taxon>
        <taxon>Oligoflexia</taxon>
        <taxon>Silvanigrellales</taxon>
        <taxon>Spirobacillus</taxon>
    </lineage>
</organism>